<keyword evidence="1" id="KW-1133">Transmembrane helix</keyword>
<proteinExistence type="predicted"/>
<evidence type="ECO:0000256" key="1">
    <source>
        <dbReference type="SAM" id="Phobius"/>
    </source>
</evidence>
<protein>
    <submittedName>
        <fullName evidence="2">Uncharacterized protein</fullName>
    </submittedName>
</protein>
<keyword evidence="3" id="KW-1185">Reference proteome</keyword>
<keyword evidence="1" id="KW-0812">Transmembrane</keyword>
<sequence length="203" mass="21861">MKEHKRRRSTSQRLRKESKKLLIYFSSASIFAVVAHHALELREVHVAVAVGIDGFDHVVAFFFGAAHSEAVQNLVELGGGDEPVLVLVVHVEGILDLCVATVSGICAVERGKLGKVNETVVVGVEVVYDALELLRRDAGSKGAEDVVQLADGDLAVAVGVEAVEDSLHLIHVLEVDGGFVTGVRVWSGVDISRCNWIRGHLLQ</sequence>
<dbReference type="EMBL" id="AP015034">
    <property type="protein sequence ID" value="BAT72634.1"/>
    <property type="molecule type" value="Genomic_DNA"/>
</dbReference>
<evidence type="ECO:0000313" key="2">
    <source>
        <dbReference type="EMBL" id="BAT72634.1"/>
    </source>
</evidence>
<evidence type="ECO:0000313" key="3">
    <source>
        <dbReference type="Proteomes" id="UP000291084"/>
    </source>
</evidence>
<gene>
    <name evidence="2" type="primary">Vigan.01G005700</name>
    <name evidence="2" type="ORF">VIGAN_01005700</name>
</gene>
<organism evidence="2 3">
    <name type="scientific">Vigna angularis var. angularis</name>
    <dbReference type="NCBI Taxonomy" id="157739"/>
    <lineage>
        <taxon>Eukaryota</taxon>
        <taxon>Viridiplantae</taxon>
        <taxon>Streptophyta</taxon>
        <taxon>Embryophyta</taxon>
        <taxon>Tracheophyta</taxon>
        <taxon>Spermatophyta</taxon>
        <taxon>Magnoliopsida</taxon>
        <taxon>eudicotyledons</taxon>
        <taxon>Gunneridae</taxon>
        <taxon>Pentapetalae</taxon>
        <taxon>rosids</taxon>
        <taxon>fabids</taxon>
        <taxon>Fabales</taxon>
        <taxon>Fabaceae</taxon>
        <taxon>Papilionoideae</taxon>
        <taxon>50 kb inversion clade</taxon>
        <taxon>NPAAA clade</taxon>
        <taxon>indigoferoid/millettioid clade</taxon>
        <taxon>Phaseoleae</taxon>
        <taxon>Vigna</taxon>
    </lineage>
</organism>
<reference evidence="2 3" key="1">
    <citation type="journal article" date="2015" name="Sci. Rep.">
        <title>The power of single molecule real-time sequencing technology in the de novo assembly of a eukaryotic genome.</title>
        <authorList>
            <person name="Sakai H."/>
            <person name="Naito K."/>
            <person name="Ogiso-Tanaka E."/>
            <person name="Takahashi Y."/>
            <person name="Iseki K."/>
            <person name="Muto C."/>
            <person name="Satou K."/>
            <person name="Teruya K."/>
            <person name="Shiroma A."/>
            <person name="Shimoji M."/>
            <person name="Hirano T."/>
            <person name="Itoh T."/>
            <person name="Kaga A."/>
            <person name="Tomooka N."/>
        </authorList>
    </citation>
    <scope>NUCLEOTIDE SEQUENCE [LARGE SCALE GENOMIC DNA]</scope>
    <source>
        <strain evidence="3">cv. Shumari</strain>
    </source>
</reference>
<feature type="transmembrane region" description="Helical" evidence="1">
    <location>
        <begin position="21"/>
        <end position="39"/>
    </location>
</feature>
<dbReference type="Proteomes" id="UP000291084">
    <property type="component" value="Chromosome 1"/>
</dbReference>
<name>A0A0S3QWC9_PHAAN</name>
<accession>A0A0S3QWC9</accession>
<dbReference type="AlphaFoldDB" id="A0A0S3QWC9"/>
<keyword evidence="1" id="KW-0472">Membrane</keyword>